<feature type="domain" description="Protein kinase" evidence="14">
    <location>
        <begin position="1"/>
        <end position="317"/>
    </location>
</feature>
<name>A0A1D2VJI9_9ASCO</name>
<dbReference type="Pfam" id="PF12063">
    <property type="entry name" value="ATG1-like_MIT1"/>
    <property type="match status" value="1"/>
</dbReference>
<evidence type="ECO:0000256" key="2">
    <source>
        <dbReference type="ARBA" id="ARBA00018572"/>
    </source>
</evidence>
<evidence type="ECO:0000256" key="3">
    <source>
        <dbReference type="ARBA" id="ARBA00019599"/>
    </source>
</evidence>
<dbReference type="Pfam" id="PF07714">
    <property type="entry name" value="PK_Tyr_Ser-Thr"/>
    <property type="match status" value="1"/>
</dbReference>
<dbReference type="PANTHER" id="PTHR24348:SF22">
    <property type="entry name" value="NON-SPECIFIC SERINE_THREONINE PROTEIN KINASE"/>
    <property type="match status" value="1"/>
</dbReference>
<feature type="compositionally biased region" description="Low complexity" evidence="13">
    <location>
        <begin position="403"/>
        <end position="428"/>
    </location>
</feature>
<gene>
    <name evidence="15" type="ORF">ASCRUDRAFT_16106</name>
</gene>
<evidence type="ECO:0000313" key="16">
    <source>
        <dbReference type="Proteomes" id="UP000095038"/>
    </source>
</evidence>
<dbReference type="PANTHER" id="PTHR24348">
    <property type="entry name" value="SERINE/THREONINE-PROTEIN KINASE UNC-51-RELATED"/>
    <property type="match status" value="1"/>
</dbReference>
<dbReference type="GO" id="GO:0005524">
    <property type="term" value="F:ATP binding"/>
    <property type="evidence" value="ECO:0007669"/>
    <property type="project" value="UniProtKB-UniRule"/>
</dbReference>
<dbReference type="SMART" id="SM00220">
    <property type="entry name" value="S_TKc"/>
    <property type="match status" value="1"/>
</dbReference>
<dbReference type="GO" id="GO:0000329">
    <property type="term" value="C:fungal-type vacuole membrane"/>
    <property type="evidence" value="ECO:0007669"/>
    <property type="project" value="EnsemblFungi"/>
</dbReference>
<dbReference type="GO" id="GO:1990316">
    <property type="term" value="C:Atg1/ULK1 kinase complex"/>
    <property type="evidence" value="ECO:0007669"/>
    <property type="project" value="EnsemblFungi"/>
</dbReference>
<dbReference type="InterPro" id="IPR011009">
    <property type="entry name" value="Kinase-like_dom_sf"/>
</dbReference>
<dbReference type="GO" id="GO:0061908">
    <property type="term" value="C:phagophore"/>
    <property type="evidence" value="ECO:0007669"/>
    <property type="project" value="EnsemblFungi"/>
</dbReference>
<feature type="non-terminal residue" evidence="15">
    <location>
        <position position="1"/>
    </location>
</feature>
<feature type="region of interest" description="Disordered" evidence="13">
    <location>
        <begin position="624"/>
        <end position="644"/>
    </location>
</feature>
<dbReference type="GO" id="GO:0120095">
    <property type="term" value="C:vacuole-isolation membrane contact site"/>
    <property type="evidence" value="ECO:0007669"/>
    <property type="project" value="EnsemblFungi"/>
</dbReference>
<dbReference type="GO" id="GO:0051365">
    <property type="term" value="P:cellular response to potassium ion starvation"/>
    <property type="evidence" value="ECO:0007669"/>
    <property type="project" value="EnsemblFungi"/>
</dbReference>
<dbReference type="OrthoDB" id="346907at2759"/>
<accession>A0A1D2VJI9</accession>
<reference evidence="16" key="1">
    <citation type="submission" date="2016-05" db="EMBL/GenBank/DDBJ databases">
        <title>Comparative genomics of biotechnologically important yeasts.</title>
        <authorList>
            <consortium name="DOE Joint Genome Institute"/>
            <person name="Riley R."/>
            <person name="Haridas S."/>
            <person name="Wolfe K.H."/>
            <person name="Lopes M.R."/>
            <person name="Hittinger C.T."/>
            <person name="Goker M."/>
            <person name="Salamov A."/>
            <person name="Wisecaver J."/>
            <person name="Long T.M."/>
            <person name="Aerts A.L."/>
            <person name="Barry K."/>
            <person name="Choi C."/>
            <person name="Clum A."/>
            <person name="Coughlan A.Y."/>
            <person name="Deshpande S."/>
            <person name="Douglass A.P."/>
            <person name="Hanson S.J."/>
            <person name="Klenk H.-P."/>
            <person name="Labutti K."/>
            <person name="Lapidus A."/>
            <person name="Lindquist E."/>
            <person name="Lipzen A."/>
            <person name="Meier-Kolthoff J.P."/>
            <person name="Ohm R.A."/>
            <person name="Otillar R.P."/>
            <person name="Pangilinan J."/>
            <person name="Peng Y."/>
            <person name="Rokas A."/>
            <person name="Rosa C.A."/>
            <person name="Scheuner C."/>
            <person name="Sibirny A.A."/>
            <person name="Slot J.C."/>
            <person name="Stielow J.B."/>
            <person name="Sun H."/>
            <person name="Kurtzman C.P."/>
            <person name="Blackwell M."/>
            <person name="Grigoriev I.V."/>
            <person name="Jeffries T.W."/>
        </authorList>
    </citation>
    <scope>NUCLEOTIDE SEQUENCE [LARGE SCALE GENOMIC DNA]</scope>
    <source>
        <strain evidence="16">DSM 1968</strain>
    </source>
</reference>
<evidence type="ECO:0000256" key="6">
    <source>
        <dbReference type="ARBA" id="ARBA00022741"/>
    </source>
</evidence>
<dbReference type="Proteomes" id="UP000095038">
    <property type="component" value="Unassembled WGS sequence"/>
</dbReference>
<evidence type="ECO:0000256" key="7">
    <source>
        <dbReference type="ARBA" id="ARBA00022777"/>
    </source>
</evidence>
<dbReference type="GO" id="GO:0000423">
    <property type="term" value="P:mitophagy"/>
    <property type="evidence" value="ECO:0007669"/>
    <property type="project" value="EnsemblFungi"/>
</dbReference>
<dbReference type="InterPro" id="IPR008271">
    <property type="entry name" value="Ser/Thr_kinase_AS"/>
</dbReference>
<dbReference type="STRING" id="1344418.A0A1D2VJI9"/>
<dbReference type="PROSITE" id="PS50011">
    <property type="entry name" value="PROTEIN_KINASE_DOM"/>
    <property type="match status" value="1"/>
</dbReference>
<feature type="region of interest" description="Disordered" evidence="13">
    <location>
        <begin position="403"/>
        <end position="436"/>
    </location>
</feature>
<dbReference type="InterPro" id="IPR001245">
    <property type="entry name" value="Ser-Thr/Tyr_kinase_cat_dom"/>
</dbReference>
<dbReference type="GO" id="GO:0006995">
    <property type="term" value="P:cellular response to nitrogen starvation"/>
    <property type="evidence" value="ECO:0007669"/>
    <property type="project" value="EnsemblFungi"/>
</dbReference>
<evidence type="ECO:0000256" key="13">
    <source>
        <dbReference type="SAM" id="MobiDB-lite"/>
    </source>
</evidence>
<organism evidence="15 16">
    <name type="scientific">Ascoidea rubescens DSM 1968</name>
    <dbReference type="NCBI Taxonomy" id="1344418"/>
    <lineage>
        <taxon>Eukaryota</taxon>
        <taxon>Fungi</taxon>
        <taxon>Dikarya</taxon>
        <taxon>Ascomycota</taxon>
        <taxon>Saccharomycotina</taxon>
        <taxon>Saccharomycetes</taxon>
        <taxon>Ascoideaceae</taxon>
        <taxon>Ascoidea</taxon>
    </lineage>
</organism>
<evidence type="ECO:0000259" key="14">
    <source>
        <dbReference type="PROSITE" id="PS50011"/>
    </source>
</evidence>
<dbReference type="GO" id="GO:0000045">
    <property type="term" value="P:autophagosome assembly"/>
    <property type="evidence" value="ECO:0007669"/>
    <property type="project" value="EnsemblFungi"/>
</dbReference>
<dbReference type="InterPro" id="IPR045269">
    <property type="entry name" value="Atg1-like"/>
</dbReference>
<feature type="compositionally biased region" description="Polar residues" evidence="13">
    <location>
        <begin position="566"/>
        <end position="579"/>
    </location>
</feature>
<dbReference type="SUPFAM" id="SSF56112">
    <property type="entry name" value="Protein kinase-like (PK-like)"/>
    <property type="match status" value="1"/>
</dbReference>
<keyword evidence="9" id="KW-0653">Protein transport</keyword>
<feature type="non-terminal residue" evidence="15">
    <location>
        <position position="822"/>
    </location>
</feature>
<evidence type="ECO:0000256" key="10">
    <source>
        <dbReference type="ARBA" id="ARBA00023006"/>
    </source>
</evidence>
<protein>
    <recommendedName>
        <fullName evidence="2">Serine/threonine-protein kinase ATG1</fullName>
        <ecNumber evidence="1">2.7.11.1</ecNumber>
    </recommendedName>
    <alternativeName>
        <fullName evidence="11">Autophagy-related protein 1</fullName>
    </alternativeName>
    <alternativeName>
        <fullName evidence="3">Serine/threonine-protein kinase atg1</fullName>
    </alternativeName>
</protein>
<dbReference type="FunCoup" id="A0A1D2VJI9">
    <property type="interactions" value="92"/>
</dbReference>
<dbReference type="Gene3D" id="1.10.510.10">
    <property type="entry name" value="Transferase(Phosphotransferase) domain 1"/>
    <property type="match status" value="2"/>
</dbReference>
<evidence type="ECO:0000256" key="8">
    <source>
        <dbReference type="ARBA" id="ARBA00022840"/>
    </source>
</evidence>
<dbReference type="GO" id="GO:0032258">
    <property type="term" value="P:cytoplasm to vacuole targeting by the Cvt pathway"/>
    <property type="evidence" value="ECO:0007669"/>
    <property type="project" value="EnsemblFungi"/>
</dbReference>
<dbReference type="InParanoid" id="A0A1D2VJI9"/>
<keyword evidence="16" id="KW-1185">Reference proteome</keyword>
<dbReference type="GeneID" id="30963032"/>
<dbReference type="PROSITE" id="PS00108">
    <property type="entry name" value="PROTEIN_KINASE_ST"/>
    <property type="match status" value="1"/>
</dbReference>
<keyword evidence="9" id="KW-0813">Transport</keyword>
<sequence>YQIDAEIGKGSFANVYKAININSNKPVAIKAVLRSKLKNKKLLENLEIEIQILKEMKHPHIVSLLDCKQSLNYFHLIMEYCSLGDLSFFIKKKNQLISSNPIIHQIFNKYPSPSLISSNNNDNNNVPSSLNNSLYANGLNHLMILHFLKQLSSSLKFLRSKNLVHRDIKPQNLLLCYPLHDKASFQNLNYVGIWDLPILKIADFGFARFLPNTSMAETLCGSPLYMAPEILNYEKYNAKADLWSVGAVLYEMTVGKPPFRANNHIELLRKIQKQNDKIIFPHDFHINTNLKILISSLLRLNPTERISFHEFFNDELVNYDLSPYNTTQSSSLNNSNISSNNSTIDENLFISEFITSPQIKAQNQNKNQNQIQNQIQNQTQNQTQTQTQTQNQNQIRTQNQINFINNSPPKQKQKSSSIQKQTSTSPPQILEIPSNRQNVPTASDIIEKDYVVVEKRSVEVNALADELADIGTGAVAINNTNNTNNLNILNNNINLNNILNLTNNSSFSNQRKSSFENRRISLSFSPTNPLSKALGIATTRLFPTFKTINPTSNNNSPPQNNDYNNHRFSPSSSPNYGNMNTISNTDYAISYDEEAEIIIQLEPLAAKSHAIKTYADTKYSQIVPAPPSSAIDDSDSDEDDQENNVLPPISIKSLAEEGYVLYYKCLSLLAKAMRITGEWWNNNRNNGTQRPASVRLNNLVQGCRNEFNDCLDKARFLSIKINDVVKKLNLTQQKLDVFAEKLIFDRALEISRTAAVNEMVGENLVSCEIDYTTALWMLEALIDDDNSTQNYNNSLEVGDRQLVEKFIVTIGNRVTILRSRID</sequence>
<dbReference type="RefSeq" id="XP_020048088.1">
    <property type="nucleotide sequence ID" value="XM_020189396.1"/>
</dbReference>
<dbReference type="InterPro" id="IPR017441">
    <property type="entry name" value="Protein_kinase_ATP_BS"/>
</dbReference>
<dbReference type="GO" id="GO:0034727">
    <property type="term" value="P:piecemeal microautophagy of the nucleus"/>
    <property type="evidence" value="ECO:0007669"/>
    <property type="project" value="EnsemblFungi"/>
</dbReference>
<feature type="region of interest" description="Disordered" evidence="13">
    <location>
        <begin position="547"/>
        <end position="579"/>
    </location>
</feature>
<evidence type="ECO:0000256" key="12">
    <source>
        <dbReference type="PROSITE-ProRule" id="PRU10141"/>
    </source>
</evidence>
<evidence type="ECO:0000256" key="5">
    <source>
        <dbReference type="ARBA" id="ARBA00022679"/>
    </source>
</evidence>
<feature type="compositionally biased region" description="Low complexity" evidence="13">
    <location>
        <begin position="549"/>
        <end position="563"/>
    </location>
</feature>
<dbReference type="AlphaFoldDB" id="A0A1D2VJI9"/>
<dbReference type="GO" id="GO:0000421">
    <property type="term" value="C:autophagosome membrane"/>
    <property type="evidence" value="ECO:0007669"/>
    <property type="project" value="EnsemblFungi"/>
</dbReference>
<dbReference type="GO" id="GO:0005829">
    <property type="term" value="C:cytosol"/>
    <property type="evidence" value="ECO:0007669"/>
    <property type="project" value="EnsemblFungi"/>
</dbReference>
<feature type="compositionally biased region" description="Acidic residues" evidence="13">
    <location>
        <begin position="632"/>
        <end position="642"/>
    </location>
</feature>
<dbReference type="GO" id="GO:0034045">
    <property type="term" value="C:phagophore assembly site membrane"/>
    <property type="evidence" value="ECO:0007669"/>
    <property type="project" value="TreeGrafter"/>
</dbReference>
<keyword evidence="4" id="KW-0723">Serine/threonine-protein kinase</keyword>
<dbReference type="InterPro" id="IPR022708">
    <property type="entry name" value="Atg1-like_tMIT"/>
</dbReference>
<evidence type="ECO:0000313" key="15">
    <source>
        <dbReference type="EMBL" id="ODV61781.1"/>
    </source>
</evidence>
<dbReference type="GO" id="GO:0004674">
    <property type="term" value="F:protein serine/threonine kinase activity"/>
    <property type="evidence" value="ECO:0007669"/>
    <property type="project" value="UniProtKB-KW"/>
</dbReference>
<dbReference type="InterPro" id="IPR048941">
    <property type="entry name" value="ATG1-like_MIT2"/>
</dbReference>
<dbReference type="GO" id="GO:0010506">
    <property type="term" value="P:regulation of autophagy"/>
    <property type="evidence" value="ECO:0007669"/>
    <property type="project" value="InterPro"/>
</dbReference>
<keyword evidence="5" id="KW-0808">Transferase</keyword>
<keyword evidence="8 12" id="KW-0067">ATP-binding</keyword>
<evidence type="ECO:0000256" key="9">
    <source>
        <dbReference type="ARBA" id="ARBA00022927"/>
    </source>
</evidence>
<evidence type="ECO:0000256" key="11">
    <source>
        <dbReference type="ARBA" id="ARBA00030237"/>
    </source>
</evidence>
<dbReference type="PROSITE" id="PS00107">
    <property type="entry name" value="PROTEIN_KINASE_ATP"/>
    <property type="match status" value="1"/>
</dbReference>
<dbReference type="EMBL" id="KV454478">
    <property type="protein sequence ID" value="ODV61781.1"/>
    <property type="molecule type" value="Genomic_DNA"/>
</dbReference>
<dbReference type="FunFam" id="3.30.200.20:FF:000042">
    <property type="entry name" value="Aurora kinase A"/>
    <property type="match status" value="1"/>
</dbReference>
<keyword evidence="10" id="KW-0072">Autophagy</keyword>
<feature type="binding site" evidence="12">
    <location>
        <position position="30"/>
    </location>
    <ligand>
        <name>ATP</name>
        <dbReference type="ChEBI" id="CHEBI:30616"/>
    </ligand>
</feature>
<dbReference type="Pfam" id="PF21127">
    <property type="entry name" value="ATG1-like_MIT2"/>
    <property type="match status" value="1"/>
</dbReference>
<dbReference type="InterPro" id="IPR000719">
    <property type="entry name" value="Prot_kinase_dom"/>
</dbReference>
<dbReference type="EC" id="2.7.11.1" evidence="1"/>
<evidence type="ECO:0000256" key="1">
    <source>
        <dbReference type="ARBA" id="ARBA00012513"/>
    </source>
</evidence>
<dbReference type="GO" id="GO:0061709">
    <property type="term" value="P:reticulophagy"/>
    <property type="evidence" value="ECO:0007669"/>
    <property type="project" value="EnsemblFungi"/>
</dbReference>
<proteinExistence type="predicted"/>
<evidence type="ECO:0000256" key="4">
    <source>
        <dbReference type="ARBA" id="ARBA00022527"/>
    </source>
</evidence>
<keyword evidence="7 15" id="KW-0418">Kinase</keyword>
<keyword evidence="6 12" id="KW-0547">Nucleotide-binding</keyword>